<dbReference type="PROSITE" id="PS00108">
    <property type="entry name" value="PROTEIN_KINASE_ST"/>
    <property type="match status" value="1"/>
</dbReference>
<reference evidence="10" key="1">
    <citation type="submission" date="2020-01" db="EMBL/GenBank/DDBJ databases">
        <title>Genome sequence of Kobresia littledalei, the first chromosome-level genome in the family Cyperaceae.</title>
        <authorList>
            <person name="Qu G."/>
        </authorList>
    </citation>
    <scope>NUCLEOTIDE SEQUENCE</scope>
    <source>
        <strain evidence="10">C.B.Clarke</strain>
        <tissue evidence="10">Leaf</tissue>
    </source>
</reference>
<dbReference type="InterPro" id="IPR008271">
    <property type="entry name" value="Ser/Thr_kinase_AS"/>
</dbReference>
<dbReference type="Gene3D" id="3.30.200.20">
    <property type="entry name" value="Phosphorylase Kinase, domain 1"/>
    <property type="match status" value="1"/>
</dbReference>
<dbReference type="PANTHER" id="PTHR46008">
    <property type="entry name" value="LEAF RUST 10 DISEASE-RESISTANCE LOCUS RECEPTOR-LIKE PROTEIN KINASE-LIKE 1.4"/>
    <property type="match status" value="1"/>
</dbReference>
<evidence type="ECO:0000313" key="10">
    <source>
        <dbReference type="EMBL" id="KAF3328244.1"/>
    </source>
</evidence>
<evidence type="ECO:0000256" key="7">
    <source>
        <dbReference type="RuleBase" id="RU000304"/>
    </source>
</evidence>
<dbReference type="InterPro" id="IPR001245">
    <property type="entry name" value="Ser-Thr/Tyr_kinase_cat_dom"/>
</dbReference>
<comment type="similarity">
    <text evidence="7">Belongs to the protein kinase superfamily.</text>
</comment>
<dbReference type="Gene3D" id="1.10.510.10">
    <property type="entry name" value="Transferase(Phosphotransferase) domain 1"/>
    <property type="match status" value="1"/>
</dbReference>
<evidence type="ECO:0000259" key="9">
    <source>
        <dbReference type="PROSITE" id="PS50011"/>
    </source>
</evidence>
<keyword evidence="10" id="KW-0675">Receptor</keyword>
<proteinExistence type="inferred from homology"/>
<gene>
    <name evidence="10" type="ORF">FCM35_KLT06850</name>
</gene>
<evidence type="ECO:0000256" key="8">
    <source>
        <dbReference type="SAM" id="MobiDB-lite"/>
    </source>
</evidence>
<dbReference type="Pfam" id="PF00069">
    <property type="entry name" value="Pkinase"/>
    <property type="match status" value="1"/>
</dbReference>
<dbReference type="OrthoDB" id="4062651at2759"/>
<name>A0A833VLX9_9POAL</name>
<evidence type="ECO:0000256" key="4">
    <source>
        <dbReference type="ARBA" id="ARBA00022777"/>
    </source>
</evidence>
<feature type="binding site" evidence="6">
    <location>
        <position position="124"/>
    </location>
    <ligand>
        <name>ATP</name>
        <dbReference type="ChEBI" id="CHEBI:30616"/>
    </ligand>
</feature>
<evidence type="ECO:0000313" key="11">
    <source>
        <dbReference type="Proteomes" id="UP000623129"/>
    </source>
</evidence>
<dbReference type="InterPro" id="IPR017441">
    <property type="entry name" value="Protein_kinase_ATP_BS"/>
</dbReference>
<keyword evidence="3 6" id="KW-0547">Nucleotide-binding</keyword>
<dbReference type="Pfam" id="PF07714">
    <property type="entry name" value="PK_Tyr_Ser-Thr"/>
    <property type="match status" value="1"/>
</dbReference>
<dbReference type="GO" id="GO:0004674">
    <property type="term" value="F:protein serine/threonine kinase activity"/>
    <property type="evidence" value="ECO:0007669"/>
    <property type="project" value="UniProtKB-KW"/>
</dbReference>
<evidence type="ECO:0000256" key="5">
    <source>
        <dbReference type="ARBA" id="ARBA00022840"/>
    </source>
</evidence>
<organism evidence="10 11">
    <name type="scientific">Carex littledalei</name>
    <dbReference type="NCBI Taxonomy" id="544730"/>
    <lineage>
        <taxon>Eukaryota</taxon>
        <taxon>Viridiplantae</taxon>
        <taxon>Streptophyta</taxon>
        <taxon>Embryophyta</taxon>
        <taxon>Tracheophyta</taxon>
        <taxon>Spermatophyta</taxon>
        <taxon>Magnoliopsida</taxon>
        <taxon>Liliopsida</taxon>
        <taxon>Poales</taxon>
        <taxon>Cyperaceae</taxon>
        <taxon>Cyperoideae</taxon>
        <taxon>Cariceae</taxon>
        <taxon>Carex</taxon>
        <taxon>Carex subgen. Euthyceras</taxon>
    </lineage>
</organism>
<dbReference type="SMART" id="SM00220">
    <property type="entry name" value="S_TKc"/>
    <property type="match status" value="1"/>
</dbReference>
<dbReference type="GO" id="GO:0005524">
    <property type="term" value="F:ATP binding"/>
    <property type="evidence" value="ECO:0007669"/>
    <property type="project" value="UniProtKB-UniRule"/>
</dbReference>
<dbReference type="SUPFAM" id="SSF56112">
    <property type="entry name" value="Protein kinase-like (PK-like)"/>
    <property type="match status" value="1"/>
</dbReference>
<protein>
    <submittedName>
        <fullName evidence="10">Calmodulin-binding receptor-like cytoplasmic kinase 2</fullName>
    </submittedName>
</protein>
<keyword evidence="2" id="KW-0808">Transferase</keyword>
<dbReference type="PROSITE" id="PS50011">
    <property type="entry name" value="PROTEIN_KINASE_DOM"/>
    <property type="match status" value="1"/>
</dbReference>
<comment type="caution">
    <text evidence="10">The sequence shown here is derived from an EMBL/GenBank/DDBJ whole genome shotgun (WGS) entry which is preliminary data.</text>
</comment>
<evidence type="ECO:0000256" key="2">
    <source>
        <dbReference type="ARBA" id="ARBA00022679"/>
    </source>
</evidence>
<keyword evidence="11" id="KW-1185">Reference proteome</keyword>
<dbReference type="Proteomes" id="UP000623129">
    <property type="component" value="Unassembled WGS sequence"/>
</dbReference>
<evidence type="ECO:0000256" key="3">
    <source>
        <dbReference type="ARBA" id="ARBA00022741"/>
    </source>
</evidence>
<dbReference type="AlphaFoldDB" id="A0A833VLX9"/>
<dbReference type="PROSITE" id="PS00107">
    <property type="entry name" value="PROTEIN_KINASE_ATP"/>
    <property type="match status" value="1"/>
</dbReference>
<keyword evidence="5 6" id="KW-0067">ATP-binding</keyword>
<dbReference type="InterPro" id="IPR011009">
    <property type="entry name" value="Kinase-like_dom_sf"/>
</dbReference>
<accession>A0A833VLX9</accession>
<evidence type="ECO:0000256" key="6">
    <source>
        <dbReference type="PROSITE-ProRule" id="PRU10141"/>
    </source>
</evidence>
<dbReference type="PANTHER" id="PTHR46008:SF48">
    <property type="entry name" value="PROTEIN KINASE DOMAIN-CONTAINING PROTEIN"/>
    <property type="match status" value="1"/>
</dbReference>
<feature type="region of interest" description="Disordered" evidence="8">
    <location>
        <begin position="19"/>
        <end position="39"/>
    </location>
</feature>
<evidence type="ECO:0000256" key="1">
    <source>
        <dbReference type="ARBA" id="ARBA00022527"/>
    </source>
</evidence>
<dbReference type="InterPro" id="IPR000719">
    <property type="entry name" value="Prot_kinase_dom"/>
</dbReference>
<keyword evidence="1 7" id="KW-0723">Serine/threonine-protein kinase</keyword>
<sequence length="352" mass="39851">MGSARMNDTSQTSYYSTKSSEFSNLSSPSVTTNFPESSHRQKKNMSDILLRCLASTNSADIRILLKKKMSLQVISGNVKFTWDDILKATNCFSSSLVIGEGGFSVVYKGKLQNGKEVAVKRAKKDVRDEQFMNESFRTEIETLQAINHMNLVGFYGYLLFEDEKIIVVEYVPNGNLREHLEYKPLIHRDIKSPNILLTSTLHGKVADFGLAKLASTDANCTVVQTFAKGTPGYIDPEYFRTNQLTSKSDVYSFGVVLVEIITGKRPIERTSKQTTVKWAMTEVHRGNAINTLDPKLEPNEAITVAVKDIYILASRCLLVDRRQRPTMEECSRFLWNVRKKYNDLIKKESNDN</sequence>
<keyword evidence="4 10" id="KW-0418">Kinase</keyword>
<dbReference type="EMBL" id="SWLB01000016">
    <property type="protein sequence ID" value="KAF3328244.1"/>
    <property type="molecule type" value="Genomic_DNA"/>
</dbReference>
<feature type="domain" description="Protein kinase" evidence="9">
    <location>
        <begin position="92"/>
        <end position="334"/>
    </location>
</feature>
<feature type="compositionally biased region" description="Polar residues" evidence="8">
    <location>
        <begin position="21"/>
        <end position="36"/>
    </location>
</feature>